<evidence type="ECO:0008006" key="2">
    <source>
        <dbReference type="Google" id="ProtNLM"/>
    </source>
</evidence>
<protein>
    <recommendedName>
        <fullName evidence="2">Methyl-accepting transducer domain-containing protein</fullName>
    </recommendedName>
</protein>
<evidence type="ECO:0000313" key="1">
    <source>
        <dbReference type="EMBL" id="KKL95910.1"/>
    </source>
</evidence>
<organism evidence="1">
    <name type="scientific">marine sediment metagenome</name>
    <dbReference type="NCBI Taxonomy" id="412755"/>
    <lineage>
        <taxon>unclassified sequences</taxon>
        <taxon>metagenomes</taxon>
        <taxon>ecological metagenomes</taxon>
    </lineage>
</organism>
<dbReference type="EMBL" id="LAZR01018564">
    <property type="protein sequence ID" value="KKL95910.1"/>
    <property type="molecule type" value="Genomic_DNA"/>
</dbReference>
<comment type="caution">
    <text evidence="1">The sequence shown here is derived from an EMBL/GenBank/DDBJ whole genome shotgun (WGS) entry which is preliminary data.</text>
</comment>
<gene>
    <name evidence="1" type="ORF">LCGC14_1849830</name>
</gene>
<name>A0A0F9IQ81_9ZZZZ</name>
<reference evidence="1" key="1">
    <citation type="journal article" date="2015" name="Nature">
        <title>Complex archaea that bridge the gap between prokaryotes and eukaryotes.</title>
        <authorList>
            <person name="Spang A."/>
            <person name="Saw J.H."/>
            <person name="Jorgensen S.L."/>
            <person name="Zaremba-Niedzwiedzka K."/>
            <person name="Martijn J."/>
            <person name="Lind A.E."/>
            <person name="van Eijk R."/>
            <person name="Schleper C."/>
            <person name="Guy L."/>
            <person name="Ettema T.J."/>
        </authorList>
    </citation>
    <scope>NUCLEOTIDE SEQUENCE</scope>
</reference>
<accession>A0A0F9IQ81</accession>
<sequence>MKIIEAMDHIHQIDHSASAIKGAADSTKSSWGEGRTDELLQALRVISDHSELLKESAEALTAEVVG</sequence>
<proteinExistence type="predicted"/>
<dbReference type="AlphaFoldDB" id="A0A0F9IQ81"/>